<evidence type="ECO:0000256" key="1">
    <source>
        <dbReference type="SAM" id="MobiDB-lite"/>
    </source>
</evidence>
<proteinExistence type="predicted"/>
<keyword evidence="3" id="KW-1185">Reference proteome</keyword>
<protein>
    <submittedName>
        <fullName evidence="2">Uncharacterized protein</fullName>
    </submittedName>
</protein>
<feature type="non-terminal residue" evidence="2">
    <location>
        <position position="181"/>
    </location>
</feature>
<accession>A0ABD0KKU6</accession>
<reference evidence="2 3" key="1">
    <citation type="journal article" date="2023" name="Sci. Data">
        <title>Genome assembly of the Korean intertidal mud-creeper Batillaria attramentaria.</title>
        <authorList>
            <person name="Patra A.K."/>
            <person name="Ho P.T."/>
            <person name="Jun S."/>
            <person name="Lee S.J."/>
            <person name="Kim Y."/>
            <person name="Won Y.J."/>
        </authorList>
    </citation>
    <scope>NUCLEOTIDE SEQUENCE [LARGE SCALE GENOMIC DNA]</scope>
    <source>
        <strain evidence="2">Wonlab-2016</strain>
    </source>
</reference>
<organism evidence="2 3">
    <name type="scientific">Batillaria attramentaria</name>
    <dbReference type="NCBI Taxonomy" id="370345"/>
    <lineage>
        <taxon>Eukaryota</taxon>
        <taxon>Metazoa</taxon>
        <taxon>Spiralia</taxon>
        <taxon>Lophotrochozoa</taxon>
        <taxon>Mollusca</taxon>
        <taxon>Gastropoda</taxon>
        <taxon>Caenogastropoda</taxon>
        <taxon>Sorbeoconcha</taxon>
        <taxon>Cerithioidea</taxon>
        <taxon>Batillariidae</taxon>
        <taxon>Batillaria</taxon>
    </lineage>
</organism>
<evidence type="ECO:0000313" key="3">
    <source>
        <dbReference type="Proteomes" id="UP001519460"/>
    </source>
</evidence>
<evidence type="ECO:0000313" key="2">
    <source>
        <dbReference type="EMBL" id="KAK7487784.1"/>
    </source>
</evidence>
<sequence>SGTVVRVHAWTPWHVAPSSKLFEDGSQKLSSQPEIRTELTRQQTAFGGRDAQNFRKMKRICCSIRPTRSDLRVGADLDLLLDSANTEEQLMHTQHNTTRVGGGTDDEECHRRSAAMERADVKLALTDSWELGNVRRRATVDPKKTREEAERTSKRTAKNNIIPHNTEDGPFSYDAKVSFER</sequence>
<feature type="compositionally biased region" description="Basic and acidic residues" evidence="1">
    <location>
        <begin position="138"/>
        <end position="153"/>
    </location>
</feature>
<dbReference type="EMBL" id="JACVVK020000160">
    <property type="protein sequence ID" value="KAK7487784.1"/>
    <property type="molecule type" value="Genomic_DNA"/>
</dbReference>
<dbReference type="AlphaFoldDB" id="A0ABD0KKU6"/>
<name>A0ABD0KKU6_9CAEN</name>
<gene>
    <name evidence="2" type="ORF">BaRGS_00021051</name>
</gene>
<dbReference type="Proteomes" id="UP001519460">
    <property type="component" value="Unassembled WGS sequence"/>
</dbReference>
<feature type="non-terminal residue" evidence="2">
    <location>
        <position position="1"/>
    </location>
</feature>
<feature type="region of interest" description="Disordered" evidence="1">
    <location>
        <begin position="136"/>
        <end position="181"/>
    </location>
</feature>
<comment type="caution">
    <text evidence="2">The sequence shown here is derived from an EMBL/GenBank/DDBJ whole genome shotgun (WGS) entry which is preliminary data.</text>
</comment>